<dbReference type="KEGG" id="gce:KYE46_02035"/>
<dbReference type="Pfam" id="PF06776">
    <property type="entry name" value="IalB"/>
    <property type="match status" value="1"/>
</dbReference>
<protein>
    <submittedName>
        <fullName evidence="1">Invasion associated locus B family protein</fullName>
    </submittedName>
</protein>
<organism evidence="1 2">
    <name type="scientific">Gymnodinialimonas ceratoperidinii</name>
    <dbReference type="NCBI Taxonomy" id="2856823"/>
    <lineage>
        <taxon>Bacteria</taxon>
        <taxon>Pseudomonadati</taxon>
        <taxon>Pseudomonadota</taxon>
        <taxon>Alphaproteobacteria</taxon>
        <taxon>Rhodobacterales</taxon>
        <taxon>Paracoccaceae</taxon>
        <taxon>Gymnodinialimonas</taxon>
    </lineage>
</organism>
<gene>
    <name evidence="1" type="ORF">KYE46_02035</name>
</gene>
<dbReference type="EMBL" id="CP079194">
    <property type="protein sequence ID" value="QXT41318.1"/>
    <property type="molecule type" value="Genomic_DNA"/>
</dbReference>
<accession>A0A8F6YC89</accession>
<evidence type="ECO:0000313" key="1">
    <source>
        <dbReference type="EMBL" id="QXT41318.1"/>
    </source>
</evidence>
<dbReference type="Proteomes" id="UP000825009">
    <property type="component" value="Chromosome"/>
</dbReference>
<evidence type="ECO:0000313" key="2">
    <source>
        <dbReference type="Proteomes" id="UP000825009"/>
    </source>
</evidence>
<proteinExistence type="predicted"/>
<reference evidence="1 2" key="1">
    <citation type="submission" date="2021-07" db="EMBL/GenBank/DDBJ databases">
        <title>A novel Jannaschia species isolated from marine dinoflagellate Ceratoperidinium margalefii.</title>
        <authorList>
            <person name="Jiang Y."/>
            <person name="Li Z."/>
        </authorList>
    </citation>
    <scope>NUCLEOTIDE SEQUENCE [LARGE SCALE GENOMIC DNA]</scope>
    <source>
        <strain evidence="1 2">J12C1-MA-4</strain>
    </source>
</reference>
<keyword evidence="2" id="KW-1185">Reference proteome</keyword>
<sequence>MGLAQSDEAPWPVYVQEEPARCWIVSDPTGTTASRGGTDVSGNISRDTALFFVSYWPDDGRMGEVSYTGGYQFAEDSVVTVEVGDDSFELFTEGPMSWAGSPEADARLIAAMREGIEAVVTATSTRGTEVIDTFSLQGFDRAIDDASVRCAPE</sequence>
<name>A0A8F6YC89_9RHOB</name>
<dbReference type="InterPro" id="IPR010642">
    <property type="entry name" value="Invasion_prot_B"/>
</dbReference>
<dbReference type="AlphaFoldDB" id="A0A8F6YC89"/>